<protein>
    <submittedName>
        <fullName evidence="1">Uncharacterized protein</fullName>
    </submittedName>
</protein>
<evidence type="ECO:0000313" key="2">
    <source>
        <dbReference type="Proteomes" id="UP000002772"/>
    </source>
</evidence>
<evidence type="ECO:0000313" key="1">
    <source>
        <dbReference type="EMBL" id="EGN56802.1"/>
    </source>
</evidence>
<dbReference type="Proteomes" id="UP000002772">
    <property type="component" value="Unassembled WGS sequence"/>
</dbReference>
<organism evidence="1 2">
    <name type="scientific">Hallella multisaccharivorax DSM 17128</name>
    <dbReference type="NCBI Taxonomy" id="688246"/>
    <lineage>
        <taxon>Bacteria</taxon>
        <taxon>Pseudomonadati</taxon>
        <taxon>Bacteroidota</taxon>
        <taxon>Bacteroidia</taxon>
        <taxon>Bacteroidales</taxon>
        <taxon>Prevotellaceae</taxon>
        <taxon>Hallella</taxon>
    </lineage>
</organism>
<keyword evidence="2" id="KW-1185">Reference proteome</keyword>
<dbReference type="HOGENOM" id="CLU_2882152_0_0_10"/>
<proteinExistence type="predicted"/>
<dbReference type="STRING" id="688246.Premu_1373"/>
<dbReference type="AlphaFoldDB" id="F8NAQ4"/>
<name>F8NAQ4_9BACT</name>
<reference evidence="2" key="1">
    <citation type="journal article" date="2011" name="Stand. Genomic Sci.">
        <title>Non-contiguous finished genome sequence of the opportunistic oral pathogen Prevotella multisaccharivorax type strain (PPPA20).</title>
        <authorList>
            <person name="Pati A."/>
            <person name="Gronow S."/>
            <person name="Lu M."/>
            <person name="Lapidus A."/>
            <person name="Nolan M."/>
            <person name="Lucas S."/>
            <person name="Hammon N."/>
            <person name="Deshpande S."/>
            <person name="Cheng J.F."/>
            <person name="Tapia R."/>
            <person name="Han C."/>
            <person name="Goodwin L."/>
            <person name="Pitluck S."/>
            <person name="Liolios K."/>
            <person name="Pagani I."/>
            <person name="Mavromatis K."/>
            <person name="Mikhailova N."/>
            <person name="Huntemann M."/>
            <person name="Chen A."/>
            <person name="Palaniappan K."/>
            <person name="Land M."/>
            <person name="Hauser L."/>
            <person name="Detter J.C."/>
            <person name="Brambilla E.M."/>
            <person name="Rohde M."/>
            <person name="Goker M."/>
            <person name="Woyke T."/>
            <person name="Bristow J."/>
            <person name="Eisen J.A."/>
            <person name="Markowitz V."/>
            <person name="Hugenholtz P."/>
            <person name="Kyrpides N.C."/>
            <person name="Klenk H.P."/>
            <person name="Ivanova N."/>
        </authorList>
    </citation>
    <scope>NUCLEOTIDE SEQUENCE [LARGE SCALE GENOMIC DNA]</scope>
    <source>
        <strain evidence="2">DSM 17128</strain>
    </source>
</reference>
<gene>
    <name evidence="1" type="ORF">Premu_1373</name>
</gene>
<accession>F8NAQ4</accession>
<sequence>MNGLIYWCINDILLPFAGLNHNLDSLECSGLSGNADAKLLKIRRLAMISQYFFVILPPNKNNK</sequence>
<dbReference type="EMBL" id="GL945017">
    <property type="protein sequence ID" value="EGN56802.1"/>
    <property type="molecule type" value="Genomic_DNA"/>
</dbReference>